<protein>
    <recommendedName>
        <fullName evidence="1">Putative adhesin Stv domain-containing protein</fullName>
    </recommendedName>
</protein>
<accession>A0ABT3N1U8</accession>
<name>A0ABT3N1U8_9GAMM</name>
<evidence type="ECO:0000313" key="2">
    <source>
        <dbReference type="EMBL" id="MCW7555603.1"/>
    </source>
</evidence>
<dbReference type="Proteomes" id="UP001209854">
    <property type="component" value="Unassembled WGS sequence"/>
</dbReference>
<dbReference type="InterPro" id="IPR049002">
    <property type="entry name" value="Stv"/>
</dbReference>
<dbReference type="RefSeq" id="WP_262565350.1">
    <property type="nucleotide sequence ID" value="NZ_JAPFCC010000001.1"/>
</dbReference>
<reference evidence="2 3" key="1">
    <citation type="submission" date="2022-10" db="EMBL/GenBank/DDBJ databases">
        <title>High-quality genome sequences of two octocoral-associated bacteria, Endozoicomonas euniceicola EF212 and Endozoicomonas gorgoniicola PS125.</title>
        <authorList>
            <person name="Chiou Y.-J."/>
            <person name="Chen Y.-H."/>
        </authorList>
    </citation>
    <scope>NUCLEOTIDE SEQUENCE [LARGE SCALE GENOMIC DNA]</scope>
    <source>
        <strain evidence="2 3">PS125</strain>
    </source>
</reference>
<sequence>MPLPFFKPNVKLSILMNRLKLFTCRDGGEKVQNLIIYSHGKFRLKEPGVLSKSDLIFVPEETSLYFYAPHGSILYTRLCDAIVGQFDPLEIYTQGQKVANYSLSPEEEVATPTYVKKLIAEHRVMLGKKIKTHPLRRFDVVQPISRIKLDQLIQTLQWTDNLYPRIHCLFCRRSAHSMHQREYNPAEQEHPNIHQSGVGRWHIL</sequence>
<dbReference type="Pfam" id="PF21527">
    <property type="entry name" value="Stv"/>
    <property type="match status" value="1"/>
</dbReference>
<evidence type="ECO:0000313" key="3">
    <source>
        <dbReference type="Proteomes" id="UP001209854"/>
    </source>
</evidence>
<organism evidence="2 3">
    <name type="scientific">Endozoicomonas gorgoniicola</name>
    <dbReference type="NCBI Taxonomy" id="1234144"/>
    <lineage>
        <taxon>Bacteria</taxon>
        <taxon>Pseudomonadati</taxon>
        <taxon>Pseudomonadota</taxon>
        <taxon>Gammaproteobacteria</taxon>
        <taxon>Oceanospirillales</taxon>
        <taxon>Endozoicomonadaceae</taxon>
        <taxon>Endozoicomonas</taxon>
    </lineage>
</organism>
<dbReference type="EMBL" id="JAPFCC010000001">
    <property type="protein sequence ID" value="MCW7555603.1"/>
    <property type="molecule type" value="Genomic_DNA"/>
</dbReference>
<proteinExistence type="predicted"/>
<evidence type="ECO:0000259" key="1">
    <source>
        <dbReference type="Pfam" id="PF21527"/>
    </source>
</evidence>
<feature type="domain" description="Putative adhesin Stv" evidence="1">
    <location>
        <begin position="34"/>
        <end position="172"/>
    </location>
</feature>
<gene>
    <name evidence="2" type="ORF">NX722_23855</name>
</gene>
<comment type="caution">
    <text evidence="2">The sequence shown here is derived from an EMBL/GenBank/DDBJ whole genome shotgun (WGS) entry which is preliminary data.</text>
</comment>
<keyword evidence="3" id="KW-1185">Reference proteome</keyword>